<evidence type="ECO:0000256" key="5">
    <source>
        <dbReference type="ARBA" id="ARBA00060719"/>
    </source>
</evidence>
<comment type="pathway">
    <text evidence="5">Carbohydrate metabolism; D-arabinitol metabolism.</text>
</comment>
<evidence type="ECO:0000313" key="9">
    <source>
        <dbReference type="EMBL" id="CAG7566201.1"/>
    </source>
</evidence>
<name>A0A8J2IW76_FUSEQ</name>
<dbReference type="InterPro" id="IPR001585">
    <property type="entry name" value="TAL/FSA"/>
</dbReference>
<dbReference type="Proteomes" id="UP000693738">
    <property type="component" value="Unassembled WGS sequence"/>
</dbReference>
<comment type="similarity">
    <text evidence="1">Belongs to the short-chain dehydrogenases/reductases (SDR) family.</text>
</comment>
<evidence type="ECO:0000256" key="2">
    <source>
        <dbReference type="ARBA" id="ARBA00022857"/>
    </source>
</evidence>
<dbReference type="GO" id="GO:0005975">
    <property type="term" value="P:carbohydrate metabolic process"/>
    <property type="evidence" value="ECO:0007669"/>
    <property type="project" value="InterPro"/>
</dbReference>
<reference evidence="9" key="1">
    <citation type="submission" date="2021-05" db="EMBL/GenBank/DDBJ databases">
        <authorList>
            <person name="Khan N."/>
        </authorList>
    </citation>
    <scope>NUCLEOTIDE SEQUENCE</scope>
</reference>
<keyword evidence="2" id="KW-0521">NADP</keyword>
<keyword evidence="4" id="KW-0704">Schiff base</keyword>
<organism evidence="9 10">
    <name type="scientific">Fusarium equiseti</name>
    <name type="common">Fusarium scirpi</name>
    <dbReference type="NCBI Taxonomy" id="61235"/>
    <lineage>
        <taxon>Eukaryota</taxon>
        <taxon>Fungi</taxon>
        <taxon>Dikarya</taxon>
        <taxon>Ascomycota</taxon>
        <taxon>Pezizomycotina</taxon>
        <taxon>Sordariomycetes</taxon>
        <taxon>Hypocreomycetidae</taxon>
        <taxon>Hypocreales</taxon>
        <taxon>Nectriaceae</taxon>
        <taxon>Fusarium</taxon>
        <taxon>Fusarium incarnatum-equiseti species complex</taxon>
    </lineage>
</organism>
<proteinExistence type="inferred from homology"/>
<dbReference type="Pfam" id="PF00923">
    <property type="entry name" value="TAL_FSA"/>
    <property type="match status" value="1"/>
</dbReference>
<protein>
    <recommendedName>
        <fullName evidence="7">D-arabinitol 2-dehydrogenase [ribulose-forming]</fullName>
        <ecNumber evidence="6">1.1.1.250</ecNumber>
    </recommendedName>
</protein>
<dbReference type="InterPro" id="IPR020904">
    <property type="entry name" value="Sc_DH/Rdtase_CS"/>
</dbReference>
<sequence>MVHYMFLTPPHTVGLSYRWMMFAPDGETIDRWWRNVSESSLASQVKRISPDFYSLTAFAGGPNNMFEIPWKFVPSMDAETSWFLISNYDNKLAMPYVQPSRVDVRSGDSYYIRSKSRPDYFWTVAPYSSYTLFDELHDKSLVDEKQPMIWASDKSRTRFIIHLDGQEGTSNRGTAIINKDPITLTAAVGNHSQAGRLYYGQLKNRFLAQSGNLNYSAAIVTENTEAGEEWELVKYFVDSFLGNVSRNVLIRETKLAPIAIGGPDALVGGNLLIGLYNYNKMSVARSELRFRAPPSMQFSDGSANSKTAPPEPLNTSNTPVERAAARFAITGNAIITGGAGDIGSVACRALLEHGLQGLAIFDLHLDAGETTVVRLQTEFPEAKIKFFVVDVTDAKSVTESVKNAEQAIGPVNICLCFAGIAFASRAFDITPQQFQTMLDVNTTGAFLVTQAVAQSMTDRGTGGSVILMASISGHIVNFPQPQVHYNAAKAAVLSMKSSLAAEWAVHGIRVNSISPGYMDTILNEGDGLAEHREIWSKRTPFGRMGKPEELTGAIILLASKAGSYITGADIVVDGGSTCIAYQIRRLYSNSINSQLDSRRSPGYCTVLALAYDTCTYRLIPPPAETPEQVKIDIDCMDPAEARRFLPFKPHDQTSNQRLVYEQMISPENRELFLQTVKEGKDEGWEVILNRMSALLCARNIDNLQGRVLLQVSANHAYDTEKVVAQGRSYAHEFEKLGISKDRICIKIPSTGPALNASPILLKEGIRTLGTSLFSVVQAIAASQAGTLSISPYYNFPWFHADRKQWPDVEDPALEHPMSPRIVQIQQVYMRLREESGRDQPLLKPASFVSPREVMAMAEFGCDHVTVPEDILLQLSLLDAEENPPPGIESLNEGIGPSQRVIDLAKTDPLAGTDWDGKLPSTEVDYLANNGAALEEAIAADPVTKKGLYEALEAFKQNELQSRDAIEEVLKQFSLQ</sequence>
<gene>
    <name evidence="9" type="ORF">FEQUK3_LOCUS11918</name>
</gene>
<dbReference type="FunFam" id="3.40.50.720:FF:000240">
    <property type="entry name" value="SDR family oxidoreductase"/>
    <property type="match status" value="1"/>
</dbReference>
<feature type="region of interest" description="Disordered" evidence="8">
    <location>
        <begin position="297"/>
        <end position="317"/>
    </location>
</feature>
<dbReference type="GO" id="GO:0047038">
    <property type="term" value="F:D-arabinitol 2-dehydrogenase activity"/>
    <property type="evidence" value="ECO:0007669"/>
    <property type="project" value="UniProtKB-EC"/>
</dbReference>
<dbReference type="PROSITE" id="PS00061">
    <property type="entry name" value="ADH_SHORT"/>
    <property type="match status" value="1"/>
</dbReference>
<dbReference type="AlphaFoldDB" id="A0A8J2IW76"/>
<evidence type="ECO:0000256" key="7">
    <source>
        <dbReference type="ARBA" id="ARBA00070881"/>
    </source>
</evidence>
<keyword evidence="3" id="KW-0560">Oxidoreductase</keyword>
<evidence type="ECO:0000313" key="10">
    <source>
        <dbReference type="Proteomes" id="UP000693738"/>
    </source>
</evidence>
<evidence type="ECO:0000256" key="3">
    <source>
        <dbReference type="ARBA" id="ARBA00023002"/>
    </source>
</evidence>
<evidence type="ECO:0000256" key="1">
    <source>
        <dbReference type="ARBA" id="ARBA00006484"/>
    </source>
</evidence>
<dbReference type="EMBL" id="CAJSTJ010000195">
    <property type="protein sequence ID" value="CAG7566201.1"/>
    <property type="molecule type" value="Genomic_DNA"/>
</dbReference>
<dbReference type="Pfam" id="PF13561">
    <property type="entry name" value="adh_short_C2"/>
    <property type="match status" value="1"/>
</dbReference>
<evidence type="ECO:0000256" key="4">
    <source>
        <dbReference type="ARBA" id="ARBA00023270"/>
    </source>
</evidence>
<dbReference type="EC" id="1.1.1.250" evidence="6"/>
<dbReference type="PANTHER" id="PTHR42760:SF115">
    <property type="entry name" value="3-OXOACYL-[ACYL-CARRIER-PROTEIN] REDUCTASE FABG"/>
    <property type="match status" value="1"/>
</dbReference>
<evidence type="ECO:0000256" key="6">
    <source>
        <dbReference type="ARBA" id="ARBA00066831"/>
    </source>
</evidence>
<comment type="caution">
    <text evidence="9">The sequence shown here is derived from an EMBL/GenBank/DDBJ whole genome shotgun (WGS) entry which is preliminary data.</text>
</comment>
<accession>A0A8J2IW76</accession>
<dbReference type="PANTHER" id="PTHR42760">
    <property type="entry name" value="SHORT-CHAIN DEHYDROGENASES/REDUCTASES FAMILY MEMBER"/>
    <property type="match status" value="1"/>
</dbReference>
<evidence type="ECO:0000256" key="8">
    <source>
        <dbReference type="SAM" id="MobiDB-lite"/>
    </source>
</evidence>
<dbReference type="InterPro" id="IPR002347">
    <property type="entry name" value="SDR_fam"/>
</dbReference>